<reference evidence="1" key="2">
    <citation type="submission" date="2021-04" db="EMBL/GenBank/DDBJ databases">
        <authorList>
            <person name="Gilroy R."/>
        </authorList>
    </citation>
    <scope>NUCLEOTIDE SEQUENCE</scope>
    <source>
        <strain evidence="1">CHK191-13928</strain>
    </source>
</reference>
<sequence>MYEKKGGEAYPTIYIKGFEQLFKNDGTQEIQLDAFFKMFHSNGDMDWSISYGRFRDTEERCAVIITAADALAADFSVGFQLSDKCAFTEIPDTGSPITLQVYVDDFDYFFPDLDSRISYQIRLERGFAVYIERFGAYTQEDLLHPVSAVHKGDTAYISWEIQENEKASAFLYDEHGALAANLPPYITKIDKDKKFTLTAYNDFCSITKELYVYRTLWKQKTGTKNFPQTDEFGRYKFYESYGGDYFLYIHPDLYISQDLKTWKIYSVNPCPPQRFKFYSSSFSEQKFCVCYVSSDRVTYCEMDFGEKSWKKYEDDAEGLISAHVILSAGNPPVIVLASEEDIGFFDLIGGKWMNGRYLKKPKGTKIRAMDVLSNGAKGCAAVLYDNDWVFFYDMEDDYKNNIFECPGVKDDNIYLVKTNAVYIVLNGYVFEVSDREKFTDTHFFPDFQAGTHPVAGAVDEQTMAAAFWTEEGTSVWEYQF</sequence>
<proteinExistence type="predicted"/>
<accession>A0A9D1WW68</accession>
<comment type="caution">
    <text evidence="1">The sequence shown here is derived from an EMBL/GenBank/DDBJ whole genome shotgun (WGS) entry which is preliminary data.</text>
</comment>
<dbReference type="AlphaFoldDB" id="A0A9D1WW68"/>
<evidence type="ECO:0000313" key="1">
    <source>
        <dbReference type="EMBL" id="HIX67935.1"/>
    </source>
</evidence>
<organism evidence="1 2">
    <name type="scientific">Candidatus Anaerostipes excrementavium</name>
    <dbReference type="NCBI Taxonomy" id="2838463"/>
    <lineage>
        <taxon>Bacteria</taxon>
        <taxon>Bacillati</taxon>
        <taxon>Bacillota</taxon>
        <taxon>Clostridia</taxon>
        <taxon>Lachnospirales</taxon>
        <taxon>Lachnospiraceae</taxon>
        <taxon>Anaerostipes</taxon>
    </lineage>
</organism>
<reference evidence="1" key="1">
    <citation type="journal article" date="2021" name="PeerJ">
        <title>Extensive microbial diversity within the chicken gut microbiome revealed by metagenomics and culture.</title>
        <authorList>
            <person name="Gilroy R."/>
            <person name="Ravi A."/>
            <person name="Getino M."/>
            <person name="Pursley I."/>
            <person name="Horton D.L."/>
            <person name="Alikhan N.F."/>
            <person name="Baker D."/>
            <person name="Gharbi K."/>
            <person name="Hall N."/>
            <person name="Watson M."/>
            <person name="Adriaenssens E.M."/>
            <person name="Foster-Nyarko E."/>
            <person name="Jarju S."/>
            <person name="Secka A."/>
            <person name="Antonio M."/>
            <person name="Oren A."/>
            <person name="Chaudhuri R.R."/>
            <person name="La Ragione R."/>
            <person name="Hildebrand F."/>
            <person name="Pallen M.J."/>
        </authorList>
    </citation>
    <scope>NUCLEOTIDE SEQUENCE</scope>
    <source>
        <strain evidence="1">CHK191-13928</strain>
    </source>
</reference>
<gene>
    <name evidence="1" type="ORF">H9735_07425</name>
</gene>
<protein>
    <submittedName>
        <fullName evidence="1">Uncharacterized protein</fullName>
    </submittedName>
</protein>
<name>A0A9D1WW68_9FIRM</name>
<dbReference type="Proteomes" id="UP000886721">
    <property type="component" value="Unassembled WGS sequence"/>
</dbReference>
<evidence type="ECO:0000313" key="2">
    <source>
        <dbReference type="Proteomes" id="UP000886721"/>
    </source>
</evidence>
<dbReference type="EMBL" id="DXEM01000025">
    <property type="protein sequence ID" value="HIX67935.1"/>
    <property type="molecule type" value="Genomic_DNA"/>
</dbReference>